<name>A0A194PXE0_PAPXU</name>
<proteinExistence type="inferred from homology"/>
<protein>
    <submittedName>
        <fullName evidence="7">Antichymotrypsin-2</fullName>
    </submittedName>
</protein>
<dbReference type="STRING" id="66420.A0A194PXE0"/>
<dbReference type="CDD" id="cd19579">
    <property type="entry name" value="serpin1K-like"/>
    <property type="match status" value="1"/>
</dbReference>
<evidence type="ECO:0000256" key="1">
    <source>
        <dbReference type="ARBA" id="ARBA00009500"/>
    </source>
</evidence>
<dbReference type="GO" id="GO:0005615">
    <property type="term" value="C:extracellular space"/>
    <property type="evidence" value="ECO:0007669"/>
    <property type="project" value="InterPro"/>
</dbReference>
<dbReference type="SUPFAM" id="SSF57567">
    <property type="entry name" value="Serine protease inhibitors"/>
    <property type="match status" value="2"/>
</dbReference>
<accession>A0A194PXE0</accession>
<feature type="domain" description="Serpin" evidence="6">
    <location>
        <begin position="261"/>
        <end position="626"/>
    </location>
</feature>
<evidence type="ECO:0000256" key="4">
    <source>
        <dbReference type="RuleBase" id="RU000411"/>
    </source>
</evidence>
<dbReference type="InterPro" id="IPR036084">
    <property type="entry name" value="Ser_inhib-like_sf"/>
</dbReference>
<dbReference type="Gene3D" id="3.30.497.10">
    <property type="entry name" value="Antithrombin, subunit I, domain 2"/>
    <property type="match status" value="1"/>
</dbReference>
<feature type="chain" id="PRO_5008263806" evidence="5">
    <location>
        <begin position="20"/>
        <end position="626"/>
    </location>
</feature>
<dbReference type="InterPro" id="IPR042185">
    <property type="entry name" value="Serpin_sf_2"/>
</dbReference>
<dbReference type="EMBL" id="KQ459586">
    <property type="protein sequence ID" value="KPI97992.1"/>
    <property type="molecule type" value="Genomic_DNA"/>
</dbReference>
<dbReference type="InterPro" id="IPR023796">
    <property type="entry name" value="Serpin_dom"/>
</dbReference>
<dbReference type="SMART" id="SM00093">
    <property type="entry name" value="SERPIN"/>
    <property type="match status" value="1"/>
</dbReference>
<gene>
    <name evidence="7" type="ORF">RR46_11113</name>
</gene>
<dbReference type="InterPro" id="IPR042178">
    <property type="entry name" value="Serpin_sf_1"/>
</dbReference>
<keyword evidence="2" id="KW-0646">Protease inhibitor</keyword>
<evidence type="ECO:0000256" key="3">
    <source>
        <dbReference type="ARBA" id="ARBA00022900"/>
    </source>
</evidence>
<dbReference type="InterPro" id="IPR036186">
    <property type="entry name" value="Serpin_sf"/>
</dbReference>
<dbReference type="InterPro" id="IPR000215">
    <property type="entry name" value="Serpin_fam"/>
</dbReference>
<feature type="signal peptide" evidence="5">
    <location>
        <begin position="1"/>
        <end position="19"/>
    </location>
</feature>
<reference evidence="7 8" key="1">
    <citation type="journal article" date="2015" name="Nat. Commun.">
        <title>Outbred genome sequencing and CRISPR/Cas9 gene editing in butterflies.</title>
        <authorList>
            <person name="Li X."/>
            <person name="Fan D."/>
            <person name="Zhang W."/>
            <person name="Liu G."/>
            <person name="Zhang L."/>
            <person name="Zhao L."/>
            <person name="Fang X."/>
            <person name="Chen L."/>
            <person name="Dong Y."/>
            <person name="Chen Y."/>
            <person name="Ding Y."/>
            <person name="Zhao R."/>
            <person name="Feng M."/>
            <person name="Zhu Y."/>
            <person name="Feng Y."/>
            <person name="Jiang X."/>
            <person name="Zhu D."/>
            <person name="Xiang H."/>
            <person name="Feng X."/>
            <person name="Li S."/>
            <person name="Wang J."/>
            <person name="Zhang G."/>
            <person name="Kronforst M.R."/>
            <person name="Wang W."/>
        </authorList>
    </citation>
    <scope>NUCLEOTIDE SEQUENCE [LARGE SCALE GENOMIC DNA]</scope>
    <source>
        <strain evidence="7">Ya'a_city_454_Px</strain>
        <tissue evidence="7">Whole body</tissue>
    </source>
</reference>
<dbReference type="PANTHER" id="PTHR11461">
    <property type="entry name" value="SERINE PROTEASE INHIBITOR, SERPIN"/>
    <property type="match status" value="1"/>
</dbReference>
<dbReference type="Proteomes" id="UP000053268">
    <property type="component" value="Unassembled WGS sequence"/>
</dbReference>
<dbReference type="CDD" id="cd19941">
    <property type="entry name" value="TIL"/>
    <property type="match status" value="3"/>
</dbReference>
<dbReference type="Gene3D" id="2.30.39.10">
    <property type="entry name" value="Alpha-1-antitrypsin, domain 1"/>
    <property type="match status" value="1"/>
</dbReference>
<dbReference type="SUPFAM" id="SSF56574">
    <property type="entry name" value="Serpins"/>
    <property type="match status" value="1"/>
</dbReference>
<evidence type="ECO:0000313" key="8">
    <source>
        <dbReference type="Proteomes" id="UP000053268"/>
    </source>
</evidence>
<keyword evidence="5" id="KW-0732">Signal</keyword>
<dbReference type="Pfam" id="PF00079">
    <property type="entry name" value="Serpin"/>
    <property type="match status" value="1"/>
</dbReference>
<organism evidence="7 8">
    <name type="scientific">Papilio xuthus</name>
    <name type="common">Asian swallowtail butterfly</name>
    <dbReference type="NCBI Taxonomy" id="66420"/>
    <lineage>
        <taxon>Eukaryota</taxon>
        <taxon>Metazoa</taxon>
        <taxon>Ecdysozoa</taxon>
        <taxon>Arthropoda</taxon>
        <taxon>Hexapoda</taxon>
        <taxon>Insecta</taxon>
        <taxon>Pterygota</taxon>
        <taxon>Neoptera</taxon>
        <taxon>Endopterygota</taxon>
        <taxon>Lepidoptera</taxon>
        <taxon>Glossata</taxon>
        <taxon>Ditrysia</taxon>
        <taxon>Papilionoidea</taxon>
        <taxon>Papilionidae</taxon>
        <taxon>Papilioninae</taxon>
        <taxon>Papilio</taxon>
    </lineage>
</organism>
<sequence>MLKTLVILLLAVNFLAVLCSDGASNVSSNFATFSSSASNSYSQSSSFVSSDTYGEDAPEYECDGHHEYYETCESYTETADDPCVVGCRCENDYVRNDKGKCVAKSKFCRRQFETFSDCVNGGCDRRNCSELKRPAICIDVFRNSCIQGCVCKKDYLRNVQGNCVPINHCPERKHPKCRGLNEYYENCESASDCETCEKGCQCVLGYVRNEEGKCELDNGQFTTTTETSTTTTTDVPTTTEPSEVDADKALEKILDANARFTQTFLQFKTNENPKESFIASPFSVLIPLAELALYTIGKSFAQITNVLNVTNKDEIRQGMRRLLDNFKLPKNVTLNLAQKIYANKQFELSDAFKRDTEVYFDAKAENLDFSQRAAAAKAINDWVSAQTNGLIPNLVDESLLSELTRLVLVNAIYFKGNWLRPFDPKITQKKDFYIAKDKNVTVDMMYQKGYFRYMENQALQIKALELLYKDRNYSLLCVLPTSTDTYTLEGLAKNLQDPQTFKSIVDGLQNQEVKVYLPSIQTSSTTDLTKVFKAVNITEMLNPNNTDLVGILKVFQQLYVSAAIQKAKVIINELGSEAAAANAVVVGTRALPLPKPEPKIFEANRPYIYFIKDQKNILFCGGFTGT</sequence>
<dbReference type="InterPro" id="IPR002919">
    <property type="entry name" value="TIL_dom"/>
</dbReference>
<dbReference type="Gene3D" id="2.10.25.10">
    <property type="entry name" value="Laminin"/>
    <property type="match status" value="2"/>
</dbReference>
<dbReference type="GO" id="GO:0004867">
    <property type="term" value="F:serine-type endopeptidase inhibitor activity"/>
    <property type="evidence" value="ECO:0007669"/>
    <property type="project" value="UniProtKB-KW"/>
</dbReference>
<evidence type="ECO:0000256" key="2">
    <source>
        <dbReference type="ARBA" id="ARBA00022690"/>
    </source>
</evidence>
<keyword evidence="3" id="KW-0722">Serine protease inhibitor</keyword>
<evidence type="ECO:0000256" key="5">
    <source>
        <dbReference type="SAM" id="SignalP"/>
    </source>
</evidence>
<dbReference type="PANTHER" id="PTHR11461:SF211">
    <property type="entry name" value="GH10112P-RELATED"/>
    <property type="match status" value="1"/>
</dbReference>
<evidence type="ECO:0000313" key="7">
    <source>
        <dbReference type="EMBL" id="KPI97992.1"/>
    </source>
</evidence>
<dbReference type="AlphaFoldDB" id="A0A194PXE0"/>
<comment type="similarity">
    <text evidence="1 4">Belongs to the serpin family.</text>
</comment>
<evidence type="ECO:0000259" key="6">
    <source>
        <dbReference type="SMART" id="SM00093"/>
    </source>
</evidence>
<dbReference type="Pfam" id="PF01826">
    <property type="entry name" value="TIL"/>
    <property type="match status" value="1"/>
</dbReference>
<keyword evidence="8" id="KW-1185">Reference proteome</keyword>